<evidence type="ECO:0000313" key="9">
    <source>
        <dbReference type="EMBL" id="QRV44310.1"/>
    </source>
</evidence>
<evidence type="ECO:0000313" key="10">
    <source>
        <dbReference type="Proteomes" id="UP000598054"/>
    </source>
</evidence>
<dbReference type="InterPro" id="IPR020846">
    <property type="entry name" value="MFS_dom"/>
</dbReference>
<sequence length="441" mass="45247">MSPVSGRRTLFAVICAVAVATIYVAQPVLTRIGEDLGLPEADSGWIVTTGQLGYLIGLALLVPLGDMFDRRKLIAGHLLLAAVGMILTAVATHLWLLLTGLAIAGLFAVVVQTTVAFAADLSTAAERGRTLGAVTSGVIIGILGARVIAGGLAALWGWRSIYVALAVLLLALTALVLNLLPSDPRDVRPTYGAVLISLGHLFRERLFLSRGLIAFFLFASFGVLWSGLALPLGAEPWHLSTAQIGLFGIAGLAGALGASRAGRGADSGRADVITGGALVLLAASWPATGQASRSLWAVVVGVIVLDFAVQAVHVSNQHLLTAAYPQRTSSVIGGYMLFYSLGSAVGATGTTALYSAAGWAGSSLLGAAFGLCALVVWAANRRTAGDTRQDVEGARAGTPGARRPVTPVRRRRGSRGAVPPPRRGGAGGLRGRGCGCGGQPR</sequence>
<dbReference type="InterPro" id="IPR011701">
    <property type="entry name" value="MFS"/>
</dbReference>
<dbReference type="Proteomes" id="UP000623926">
    <property type="component" value="Chromosome"/>
</dbReference>
<keyword evidence="2 6" id="KW-0812">Transmembrane</keyword>
<dbReference type="SUPFAM" id="SSF103473">
    <property type="entry name" value="MFS general substrate transporter"/>
    <property type="match status" value="1"/>
</dbReference>
<dbReference type="PROSITE" id="PS50850">
    <property type="entry name" value="MFS"/>
    <property type="match status" value="1"/>
</dbReference>
<dbReference type="AlphaFoldDB" id="A0ABD7CYP5"/>
<dbReference type="InterPro" id="IPR036259">
    <property type="entry name" value="MFS_trans_sf"/>
</dbReference>
<keyword evidence="10" id="KW-1185">Reference proteome</keyword>
<evidence type="ECO:0000256" key="1">
    <source>
        <dbReference type="ARBA" id="ARBA00004651"/>
    </source>
</evidence>
<dbReference type="EMBL" id="CP070245">
    <property type="protein sequence ID" value="QRV33496.1"/>
    <property type="molecule type" value="Genomic_DNA"/>
</dbReference>
<dbReference type="CDD" id="cd17324">
    <property type="entry name" value="MFS_NepI_like"/>
    <property type="match status" value="1"/>
</dbReference>
<dbReference type="PANTHER" id="PTHR42910:SF1">
    <property type="entry name" value="MAJOR FACILITATOR SUPERFAMILY (MFS) PROFILE DOMAIN-CONTAINING PROTEIN"/>
    <property type="match status" value="1"/>
</dbReference>
<evidence type="ECO:0000256" key="5">
    <source>
        <dbReference type="SAM" id="MobiDB-lite"/>
    </source>
</evidence>
<feature type="transmembrane region" description="Helical" evidence="6">
    <location>
        <begin position="74"/>
        <end position="95"/>
    </location>
</feature>
<accession>A0ABD7CYP5</accession>
<evidence type="ECO:0000256" key="2">
    <source>
        <dbReference type="ARBA" id="ARBA00022692"/>
    </source>
</evidence>
<reference evidence="10 11" key="1">
    <citation type="submission" date="2021-02" db="EMBL/GenBank/DDBJ databases">
        <title>FDA dAtabase for Regulatory Grade micrObial Sequences (FDA-ARGOS): Supporting development and validation of Infectious Disease Dx tests.</title>
        <authorList>
            <person name="Sproer C."/>
            <person name="Gronow S."/>
            <person name="Severitt S."/>
            <person name="Schroder I."/>
            <person name="Tallon L."/>
            <person name="Sadzewicz L."/>
            <person name="Zhao X."/>
            <person name="Boylan J."/>
            <person name="Ott S."/>
            <person name="Bowen H."/>
            <person name="Vavikolanu K."/>
            <person name="Mehta A."/>
            <person name="Aluvathingal J."/>
            <person name="Nadendla S."/>
            <person name="Lowell S."/>
            <person name="Myers T."/>
            <person name="Yan Y."/>
            <person name="Sichtig H."/>
        </authorList>
    </citation>
    <scope>NUCLEOTIDE SEQUENCE [LARGE SCALE GENOMIC DNA]</scope>
    <source>
        <strain evidence="9 10">FDAARGOS_1211</strain>
        <strain evidence="8 11">FDAARGOS_1212</strain>
    </source>
</reference>
<feature type="transmembrane region" description="Helical" evidence="6">
    <location>
        <begin position="212"/>
        <end position="234"/>
    </location>
</feature>
<keyword evidence="3 6" id="KW-1133">Transmembrane helix</keyword>
<feature type="transmembrane region" description="Helical" evidence="6">
    <location>
        <begin position="270"/>
        <end position="288"/>
    </location>
</feature>
<dbReference type="GeneID" id="63983619"/>
<feature type="domain" description="Major facilitator superfamily (MFS) profile" evidence="7">
    <location>
        <begin position="1"/>
        <end position="384"/>
    </location>
</feature>
<protein>
    <submittedName>
        <fullName evidence="8">MFS transporter</fullName>
    </submittedName>
</protein>
<gene>
    <name evidence="9" type="ORF">I6J41_28890</name>
    <name evidence="8" type="ORF">I6J42_05125</name>
</gene>
<feature type="transmembrane region" description="Helical" evidence="6">
    <location>
        <begin position="335"/>
        <end position="354"/>
    </location>
</feature>
<evidence type="ECO:0000313" key="11">
    <source>
        <dbReference type="Proteomes" id="UP000623926"/>
    </source>
</evidence>
<feature type="transmembrane region" description="Helical" evidence="6">
    <location>
        <begin position="43"/>
        <end position="62"/>
    </location>
</feature>
<evidence type="ECO:0000313" key="8">
    <source>
        <dbReference type="EMBL" id="QRV33496.1"/>
    </source>
</evidence>
<dbReference type="EMBL" id="CP070249">
    <property type="protein sequence ID" value="QRV44310.1"/>
    <property type="molecule type" value="Genomic_DNA"/>
</dbReference>
<feature type="transmembrane region" description="Helical" evidence="6">
    <location>
        <begin position="294"/>
        <end position="314"/>
    </location>
</feature>
<feature type="transmembrane region" description="Helical" evidence="6">
    <location>
        <begin position="131"/>
        <end position="155"/>
    </location>
</feature>
<name>A0ABD7CYP5_9ACTN</name>
<feature type="transmembrane region" description="Helical" evidence="6">
    <location>
        <begin position="161"/>
        <end position="180"/>
    </location>
</feature>
<feature type="transmembrane region" description="Helical" evidence="6">
    <location>
        <begin position="101"/>
        <end position="119"/>
    </location>
</feature>
<evidence type="ECO:0000256" key="4">
    <source>
        <dbReference type="ARBA" id="ARBA00023136"/>
    </source>
</evidence>
<dbReference type="Gene3D" id="1.20.1250.20">
    <property type="entry name" value="MFS general substrate transporter like domains"/>
    <property type="match status" value="1"/>
</dbReference>
<feature type="transmembrane region" description="Helical" evidence="6">
    <location>
        <begin position="360"/>
        <end position="379"/>
    </location>
</feature>
<dbReference type="Pfam" id="PF07690">
    <property type="entry name" value="MFS_1"/>
    <property type="match status" value="1"/>
</dbReference>
<keyword evidence="4 6" id="KW-0472">Membrane</keyword>
<comment type="subcellular location">
    <subcellularLocation>
        <location evidence="1">Cell membrane</location>
        <topology evidence="1">Multi-pass membrane protein</topology>
    </subcellularLocation>
</comment>
<feature type="region of interest" description="Disordered" evidence="5">
    <location>
        <begin position="387"/>
        <end position="441"/>
    </location>
</feature>
<evidence type="ECO:0000256" key="6">
    <source>
        <dbReference type="SAM" id="Phobius"/>
    </source>
</evidence>
<evidence type="ECO:0000259" key="7">
    <source>
        <dbReference type="PROSITE" id="PS50850"/>
    </source>
</evidence>
<dbReference type="GO" id="GO:0005886">
    <property type="term" value="C:plasma membrane"/>
    <property type="evidence" value="ECO:0007669"/>
    <property type="project" value="UniProtKB-SubCell"/>
</dbReference>
<dbReference type="RefSeq" id="WP_078580389.1">
    <property type="nucleotide sequence ID" value="NZ_CP070242.1"/>
</dbReference>
<dbReference type="Proteomes" id="UP000598054">
    <property type="component" value="Chromosome"/>
</dbReference>
<dbReference type="PANTHER" id="PTHR42910">
    <property type="entry name" value="TRANSPORTER SCO4007-RELATED"/>
    <property type="match status" value="1"/>
</dbReference>
<evidence type="ECO:0000256" key="3">
    <source>
        <dbReference type="ARBA" id="ARBA00022989"/>
    </source>
</evidence>
<feature type="transmembrane region" description="Helical" evidence="6">
    <location>
        <begin position="240"/>
        <end position="258"/>
    </location>
</feature>
<proteinExistence type="predicted"/>
<feature type="compositionally biased region" description="Gly residues" evidence="5">
    <location>
        <begin position="424"/>
        <end position="441"/>
    </location>
</feature>
<organism evidence="8 11">
    <name type="scientific">Streptomyces californicus</name>
    <dbReference type="NCBI Taxonomy" id="67351"/>
    <lineage>
        <taxon>Bacteria</taxon>
        <taxon>Bacillati</taxon>
        <taxon>Actinomycetota</taxon>
        <taxon>Actinomycetes</taxon>
        <taxon>Kitasatosporales</taxon>
        <taxon>Streptomycetaceae</taxon>
        <taxon>Streptomyces</taxon>
    </lineage>
</organism>